<keyword evidence="1" id="KW-1133">Transmembrane helix</keyword>
<evidence type="ECO:0000313" key="3">
    <source>
        <dbReference type="Proteomes" id="UP000642571"/>
    </source>
</evidence>
<keyword evidence="1" id="KW-0472">Membrane</keyword>
<reference evidence="3" key="1">
    <citation type="journal article" date="2019" name="Int. J. Syst. Evol. Microbiol.">
        <title>The Global Catalogue of Microorganisms (GCM) 10K type strain sequencing project: providing services to taxonomists for standard genome sequencing and annotation.</title>
        <authorList>
            <consortium name="The Broad Institute Genomics Platform"/>
            <consortium name="The Broad Institute Genome Sequencing Center for Infectious Disease"/>
            <person name="Wu L."/>
            <person name="Ma J."/>
        </authorList>
    </citation>
    <scope>NUCLEOTIDE SEQUENCE [LARGE SCALE GENOMIC DNA]</scope>
    <source>
        <strain evidence="3">CGMCC 1.15353</strain>
    </source>
</reference>
<dbReference type="Proteomes" id="UP000642571">
    <property type="component" value="Unassembled WGS sequence"/>
</dbReference>
<gene>
    <name evidence="2" type="ORF">GCM10011389_23510</name>
</gene>
<evidence type="ECO:0000313" key="2">
    <source>
        <dbReference type="EMBL" id="GGD15142.1"/>
    </source>
</evidence>
<evidence type="ECO:0000256" key="1">
    <source>
        <dbReference type="SAM" id="Phobius"/>
    </source>
</evidence>
<keyword evidence="3" id="KW-1185">Reference proteome</keyword>
<keyword evidence="1" id="KW-0812">Transmembrane</keyword>
<organism evidence="2 3">
    <name type="scientific">Pontibacillus salipaludis</name>
    <dbReference type="NCBI Taxonomy" id="1697394"/>
    <lineage>
        <taxon>Bacteria</taxon>
        <taxon>Bacillati</taxon>
        <taxon>Bacillota</taxon>
        <taxon>Bacilli</taxon>
        <taxon>Bacillales</taxon>
        <taxon>Bacillaceae</taxon>
        <taxon>Pontibacillus</taxon>
    </lineage>
</organism>
<proteinExistence type="predicted"/>
<feature type="transmembrane region" description="Helical" evidence="1">
    <location>
        <begin position="18"/>
        <end position="39"/>
    </location>
</feature>
<sequence length="146" mass="16678">MFPYGSSVAWKRKGNNVLFYYASLGVVSLFLLLLFQSGLTSSDKLLLGGTLTIGVVKALYYYSLRKKSYIEFHEDRLEIAQIPLIKSKQINYNQIHNVVMINNDMLTLNMMDGSEETIYRDKLTDVSFNQIKGILVDQLGPRSTHF</sequence>
<name>A0ABQ1Q7T6_9BACI</name>
<dbReference type="EMBL" id="BMIN01000009">
    <property type="protein sequence ID" value="GGD15142.1"/>
    <property type="molecule type" value="Genomic_DNA"/>
</dbReference>
<dbReference type="RefSeq" id="WP_188653961.1">
    <property type="nucleotide sequence ID" value="NZ_BMIN01000009.1"/>
</dbReference>
<evidence type="ECO:0008006" key="4">
    <source>
        <dbReference type="Google" id="ProtNLM"/>
    </source>
</evidence>
<comment type="caution">
    <text evidence="2">The sequence shown here is derived from an EMBL/GenBank/DDBJ whole genome shotgun (WGS) entry which is preliminary data.</text>
</comment>
<feature type="transmembrane region" description="Helical" evidence="1">
    <location>
        <begin position="45"/>
        <end position="62"/>
    </location>
</feature>
<accession>A0ABQ1Q7T6</accession>
<protein>
    <recommendedName>
        <fullName evidence="4">PH domain-containing protein</fullName>
    </recommendedName>
</protein>